<protein>
    <submittedName>
        <fullName evidence="5">Nitroreductase</fullName>
    </submittedName>
</protein>
<gene>
    <name evidence="5" type="ORF">SAMN02745941_01073</name>
</gene>
<feature type="domain" description="Nitroreductase" evidence="4">
    <location>
        <begin position="8"/>
        <end position="155"/>
    </location>
</feature>
<dbReference type="AlphaFoldDB" id="A0A1M5WFZ5"/>
<dbReference type="InterPro" id="IPR000415">
    <property type="entry name" value="Nitroreductase-like"/>
</dbReference>
<evidence type="ECO:0000259" key="4">
    <source>
        <dbReference type="Pfam" id="PF00881"/>
    </source>
</evidence>
<dbReference type="InterPro" id="IPR029479">
    <property type="entry name" value="Nitroreductase"/>
</dbReference>
<dbReference type="PANTHER" id="PTHR23026:SF90">
    <property type="entry name" value="IODOTYROSINE DEIODINASE 1"/>
    <property type="match status" value="1"/>
</dbReference>
<evidence type="ECO:0000256" key="3">
    <source>
        <dbReference type="ARBA" id="ARBA00023002"/>
    </source>
</evidence>
<keyword evidence="1" id="KW-0285">Flavoprotein</keyword>
<dbReference type="Pfam" id="PF00881">
    <property type="entry name" value="Nitroreductase"/>
    <property type="match status" value="1"/>
</dbReference>
<sequence>MKTIEAIALRQSTRSYKPEQISEDELQTILTAGYAAPVGMGAYDSLNLTVVQKPDLLAKVTEAAATFYGNPKANPLYGAPTLIIVSSTVNEKAPSIGLANGSCIVENMSLAGTDLGLGSVYLMGAVMAVNTNEELLKELALPEGFLPVCALAVGYPTKPLEEKANKHHIKTNIIK</sequence>
<reference evidence="5 6" key="1">
    <citation type="submission" date="2016-11" db="EMBL/GenBank/DDBJ databases">
        <authorList>
            <person name="Jaros S."/>
            <person name="Januszkiewicz K."/>
            <person name="Wedrychowicz H."/>
        </authorList>
    </citation>
    <scope>NUCLEOTIDE SEQUENCE [LARGE SCALE GENOMIC DNA]</scope>
    <source>
        <strain evidence="5 6">DSM 6191</strain>
    </source>
</reference>
<evidence type="ECO:0000313" key="5">
    <source>
        <dbReference type="EMBL" id="SHH86370.1"/>
    </source>
</evidence>
<evidence type="ECO:0000256" key="2">
    <source>
        <dbReference type="ARBA" id="ARBA00022643"/>
    </source>
</evidence>
<accession>A0A1M5WFZ5</accession>
<keyword evidence="3" id="KW-0560">Oxidoreductase</keyword>
<evidence type="ECO:0000313" key="6">
    <source>
        <dbReference type="Proteomes" id="UP000184241"/>
    </source>
</evidence>
<dbReference type="GO" id="GO:0016491">
    <property type="term" value="F:oxidoreductase activity"/>
    <property type="evidence" value="ECO:0007669"/>
    <property type="project" value="UniProtKB-KW"/>
</dbReference>
<dbReference type="EMBL" id="FQXU01000004">
    <property type="protein sequence ID" value="SHH86370.1"/>
    <property type="molecule type" value="Genomic_DNA"/>
</dbReference>
<keyword evidence="2" id="KW-0288">FMN</keyword>
<dbReference type="PANTHER" id="PTHR23026">
    <property type="entry name" value="NADPH NITROREDUCTASE"/>
    <property type="match status" value="1"/>
</dbReference>
<dbReference type="InterPro" id="IPR050627">
    <property type="entry name" value="Nitroreductase/BluB"/>
</dbReference>
<dbReference type="RefSeq" id="WP_073017455.1">
    <property type="nucleotide sequence ID" value="NZ_FQXU01000004.1"/>
</dbReference>
<evidence type="ECO:0000256" key="1">
    <source>
        <dbReference type="ARBA" id="ARBA00022630"/>
    </source>
</evidence>
<proteinExistence type="predicted"/>
<dbReference type="SUPFAM" id="SSF55469">
    <property type="entry name" value="FMN-dependent nitroreductase-like"/>
    <property type="match status" value="1"/>
</dbReference>
<name>A0A1M5WFZ5_9CLOT</name>
<dbReference type="Proteomes" id="UP000184241">
    <property type="component" value="Unassembled WGS sequence"/>
</dbReference>
<organism evidence="5 6">
    <name type="scientific">Clostridium intestinale DSM 6191</name>
    <dbReference type="NCBI Taxonomy" id="1121320"/>
    <lineage>
        <taxon>Bacteria</taxon>
        <taxon>Bacillati</taxon>
        <taxon>Bacillota</taxon>
        <taxon>Clostridia</taxon>
        <taxon>Eubacteriales</taxon>
        <taxon>Clostridiaceae</taxon>
        <taxon>Clostridium</taxon>
    </lineage>
</organism>
<dbReference type="Gene3D" id="3.40.109.10">
    <property type="entry name" value="NADH Oxidase"/>
    <property type="match status" value="1"/>
</dbReference>